<proteinExistence type="predicted"/>
<evidence type="ECO:0000259" key="1">
    <source>
        <dbReference type="Pfam" id="PF05729"/>
    </source>
</evidence>
<organism evidence="3 4">
    <name type="scientific">Candidatus Chloroploca mongolica</name>
    <dbReference type="NCBI Taxonomy" id="2528176"/>
    <lineage>
        <taxon>Bacteria</taxon>
        <taxon>Bacillati</taxon>
        <taxon>Chloroflexota</taxon>
        <taxon>Chloroflexia</taxon>
        <taxon>Chloroflexales</taxon>
        <taxon>Chloroflexineae</taxon>
        <taxon>Oscillochloridaceae</taxon>
        <taxon>Candidatus Chloroploca</taxon>
    </lineage>
</organism>
<dbReference type="RefSeq" id="WP_135482048.1">
    <property type="nucleotide sequence ID" value="NZ_SIJK02000105.1"/>
</dbReference>
<dbReference type="Pfam" id="PF05729">
    <property type="entry name" value="NACHT"/>
    <property type="match status" value="1"/>
</dbReference>
<name>A0ABS4DHF2_9CHLR</name>
<dbReference type="InterPro" id="IPR011990">
    <property type="entry name" value="TPR-like_helical_dom_sf"/>
</dbReference>
<feature type="domain" description="NACHT" evidence="1">
    <location>
        <begin position="394"/>
        <end position="542"/>
    </location>
</feature>
<dbReference type="Pfam" id="PF12770">
    <property type="entry name" value="CHAT"/>
    <property type="match status" value="1"/>
</dbReference>
<dbReference type="Gene3D" id="1.25.40.10">
    <property type="entry name" value="Tetratricopeptide repeat domain"/>
    <property type="match status" value="1"/>
</dbReference>
<dbReference type="InterPro" id="IPR007111">
    <property type="entry name" value="NACHT_NTPase"/>
</dbReference>
<sequence length="922" mass="101800">MAITITLRRGVDDRGEAWLNGEVLASFEPDALLIDQPLFSQRILPADPVAYGQRLFAALGGDSLRASLARLPLAPQMESLIAIQTDAAELAAIPWEYLHDGDDYLIFKYLFVREVPNAPLPEPPDPTVPWRMVVMGSDPLVQEVYDPKTGFVVAYAPLERLHVVRELDQLRDDLVGQQSPAPIRWHRIAPTRQALIDDLATVEPLLFHYTGHGDVADGVPVLCFDDGTGCMDARPVADLAADLRGLTYFAFLNACRTADSREPGANLALALVRHGIPAVLGTQYKVLDDAAAPFARTFYRFLAAGQHPAQALYRARLQLKNQFRSAPREWAIPVLYLAQGYAWQVQRPVLAAPLPPIEPREPRVEQLRAPEHTFVGRDKELLELARLFINHHERIVTLRGAGGMGKTALVQALAQRLRFFFDQGIVAVSLFLPGEDAPLRAATVRRNLADRLAITHPAFDQPDAAEAQELVLAEALRARPRLLLIWDNYETVLWRLNPNDPEAGGVRFEPEQRLEAAAVQRLVRLLADKGVHLLFTTRQSPVGLPGEYAYPPAERGSQLGGLAPLDSVRLLRERVGQRMPSTAFLEQLAEAVGHSPLALNLAAARWARGQDDEATFLADLGEQLRQANDAAPQMYQQSSLAINVRLSLNALPADLRTDLLALTIIANPVIVPLHGAVIWGLSEETDEVMRYLDDQAHTRLELLNQASLLQGQGYDEQRNRATTYSVQPVIATVLRQLADEQALDEPRARYARWADQVVSRAYNNEQGIDASPEVATSTKFYLADLAIAIPYLPPERRGWAAWRAAWVFERLGQPEQAQQSIELAVATATETENQELLSRVYHQQATLLETRGDLGGAMGLYEQSLAIKESLGDVRGKSATLHEMAGVLETRGDLGGAMGLYEQSLAIKESLGDVRGKSATLH</sequence>
<dbReference type="SUPFAM" id="SSF48452">
    <property type="entry name" value="TPR-like"/>
    <property type="match status" value="1"/>
</dbReference>
<reference evidence="3 4" key="1">
    <citation type="submission" date="2021-03" db="EMBL/GenBank/DDBJ databases">
        <authorList>
            <person name="Grouzdev D.S."/>
        </authorList>
    </citation>
    <scope>NUCLEOTIDE SEQUENCE [LARGE SCALE GENOMIC DNA]</scope>
    <source>
        <strain evidence="3 4">M50-1</strain>
    </source>
</reference>
<protein>
    <submittedName>
        <fullName evidence="3">CHAT domain-containing protein</fullName>
    </submittedName>
</protein>
<dbReference type="Gene3D" id="3.40.50.300">
    <property type="entry name" value="P-loop containing nucleotide triphosphate hydrolases"/>
    <property type="match status" value="1"/>
</dbReference>
<dbReference type="PANTHER" id="PTHR47691:SF3">
    <property type="entry name" value="HTH-TYPE TRANSCRIPTIONAL REGULATOR RV0890C-RELATED"/>
    <property type="match status" value="1"/>
</dbReference>
<dbReference type="EMBL" id="SIJK02000105">
    <property type="protein sequence ID" value="MBP1468864.1"/>
    <property type="molecule type" value="Genomic_DNA"/>
</dbReference>
<dbReference type="PANTHER" id="PTHR47691">
    <property type="entry name" value="REGULATOR-RELATED"/>
    <property type="match status" value="1"/>
</dbReference>
<keyword evidence="4" id="KW-1185">Reference proteome</keyword>
<comment type="caution">
    <text evidence="3">The sequence shown here is derived from an EMBL/GenBank/DDBJ whole genome shotgun (WGS) entry which is preliminary data.</text>
</comment>
<feature type="non-terminal residue" evidence="3">
    <location>
        <position position="922"/>
    </location>
</feature>
<gene>
    <name evidence="3" type="ORF">EYB53_024350</name>
</gene>
<evidence type="ECO:0000259" key="2">
    <source>
        <dbReference type="Pfam" id="PF12770"/>
    </source>
</evidence>
<dbReference type="SUPFAM" id="SSF52540">
    <property type="entry name" value="P-loop containing nucleoside triphosphate hydrolases"/>
    <property type="match status" value="1"/>
</dbReference>
<evidence type="ECO:0000313" key="3">
    <source>
        <dbReference type="EMBL" id="MBP1468864.1"/>
    </source>
</evidence>
<feature type="domain" description="CHAT" evidence="2">
    <location>
        <begin position="50"/>
        <end position="335"/>
    </location>
</feature>
<dbReference type="InterPro" id="IPR024983">
    <property type="entry name" value="CHAT_dom"/>
</dbReference>
<evidence type="ECO:0000313" key="4">
    <source>
        <dbReference type="Proteomes" id="UP001193081"/>
    </source>
</evidence>
<dbReference type="InterPro" id="IPR027417">
    <property type="entry name" value="P-loop_NTPase"/>
</dbReference>
<dbReference type="Proteomes" id="UP001193081">
    <property type="component" value="Unassembled WGS sequence"/>
</dbReference>
<accession>A0ABS4DHF2</accession>